<evidence type="ECO:0000313" key="2">
    <source>
        <dbReference type="EMBL" id="RJS45993.1"/>
    </source>
</evidence>
<feature type="transmembrane region" description="Helical" evidence="1">
    <location>
        <begin position="144"/>
        <end position="160"/>
    </location>
</feature>
<dbReference type="RefSeq" id="WP_120059892.1">
    <property type="nucleotide sequence ID" value="NZ_QYRP01000002.1"/>
</dbReference>
<dbReference type="NCBIfam" id="NF038065">
    <property type="entry name" value="Pr6Pr"/>
    <property type="match status" value="1"/>
</dbReference>
<feature type="transmembrane region" description="Helical" evidence="1">
    <location>
        <begin position="81"/>
        <end position="100"/>
    </location>
</feature>
<sequence>MLTARRAHLVVALVASAALILQFWLVWQGHAVLDDVDPPARGERVIRFFGYFTVLSNLLVAGTSWAVALSSTPLESRLRRVLYVDALIGIAVTGIVHWFLLRPLLSLDGADWWADKLLHVVVPLLAVAAWLTVGLRGRVRRGEVGWAVIPPVLWLVYTLVRGAATDFYPYPFLDADAHGYPAVLATCGAVAVLFLALAWGAARVDLRLSAQRS</sequence>
<comment type="caution">
    <text evidence="2">The sequence shown here is derived from an EMBL/GenBank/DDBJ whole genome shotgun (WGS) entry which is preliminary data.</text>
</comment>
<feature type="transmembrane region" description="Helical" evidence="1">
    <location>
        <begin position="180"/>
        <end position="202"/>
    </location>
</feature>
<keyword evidence="3" id="KW-1185">Reference proteome</keyword>
<evidence type="ECO:0000256" key="1">
    <source>
        <dbReference type="SAM" id="Phobius"/>
    </source>
</evidence>
<name>A0A3A5H5P0_9ACTN</name>
<organism evidence="2 3">
    <name type="scientific">Nocardioides cavernaquae</name>
    <dbReference type="NCBI Taxonomy" id="2321396"/>
    <lineage>
        <taxon>Bacteria</taxon>
        <taxon>Bacillati</taxon>
        <taxon>Actinomycetota</taxon>
        <taxon>Actinomycetes</taxon>
        <taxon>Propionibacteriales</taxon>
        <taxon>Nocardioidaceae</taxon>
        <taxon>Nocardioides</taxon>
    </lineage>
</organism>
<evidence type="ECO:0008006" key="4">
    <source>
        <dbReference type="Google" id="ProtNLM"/>
    </source>
</evidence>
<keyword evidence="1" id="KW-0472">Membrane</keyword>
<evidence type="ECO:0000313" key="3">
    <source>
        <dbReference type="Proteomes" id="UP000276542"/>
    </source>
</evidence>
<reference evidence="3" key="1">
    <citation type="submission" date="2018-09" db="EMBL/GenBank/DDBJ databases">
        <authorList>
            <person name="Zhu H."/>
        </authorList>
    </citation>
    <scope>NUCLEOTIDE SEQUENCE [LARGE SCALE GENOMIC DNA]</scope>
    <source>
        <strain evidence="3">K1W22B-1</strain>
    </source>
</reference>
<dbReference type="AlphaFoldDB" id="A0A3A5H5P0"/>
<keyword evidence="1" id="KW-1133">Transmembrane helix</keyword>
<proteinExistence type="predicted"/>
<feature type="transmembrane region" description="Helical" evidence="1">
    <location>
        <begin position="7"/>
        <end position="28"/>
    </location>
</feature>
<dbReference type="OrthoDB" id="9809977at2"/>
<dbReference type="Proteomes" id="UP000276542">
    <property type="component" value="Unassembled WGS sequence"/>
</dbReference>
<gene>
    <name evidence="2" type="ORF">D4739_06970</name>
</gene>
<feature type="transmembrane region" description="Helical" evidence="1">
    <location>
        <begin position="112"/>
        <end position="132"/>
    </location>
</feature>
<protein>
    <recommendedName>
        <fullName evidence="4">F420-dependent oxidoreductase</fullName>
    </recommendedName>
</protein>
<keyword evidence="1" id="KW-0812">Transmembrane</keyword>
<feature type="transmembrane region" description="Helical" evidence="1">
    <location>
        <begin position="48"/>
        <end position="69"/>
    </location>
</feature>
<accession>A0A3A5H5P0</accession>
<dbReference type="EMBL" id="QYRP01000002">
    <property type="protein sequence ID" value="RJS45993.1"/>
    <property type="molecule type" value="Genomic_DNA"/>
</dbReference>
<dbReference type="InterPro" id="IPR049713">
    <property type="entry name" value="Pr6Pr-like"/>
</dbReference>